<name>A0A1C0AA96_9FIRM</name>
<reference evidence="2" key="1">
    <citation type="submission" date="2016-07" db="EMBL/GenBank/DDBJ databases">
        <authorList>
            <person name="Florea S."/>
            <person name="Webb J.S."/>
            <person name="Jaromczyk J."/>
            <person name="Schardl C.L."/>
        </authorList>
    </citation>
    <scope>NUCLEOTIDE SEQUENCE [LARGE SCALE GENOMIC DNA]</scope>
    <source>
        <strain evidence="2">Z6</strain>
    </source>
</reference>
<dbReference type="OrthoDB" id="9951666at2"/>
<gene>
    <name evidence="1" type="ORF">U472_07035</name>
</gene>
<protein>
    <submittedName>
        <fullName evidence="1">Uncharacterized protein</fullName>
    </submittedName>
</protein>
<organism evidence="1 2">
    <name type="scientific">Orenia metallireducens</name>
    <dbReference type="NCBI Taxonomy" id="1413210"/>
    <lineage>
        <taxon>Bacteria</taxon>
        <taxon>Bacillati</taxon>
        <taxon>Bacillota</taxon>
        <taxon>Clostridia</taxon>
        <taxon>Halanaerobiales</taxon>
        <taxon>Halobacteroidaceae</taxon>
        <taxon>Orenia</taxon>
    </lineage>
</organism>
<accession>A0A1C0AA96</accession>
<reference evidence="1 2" key="2">
    <citation type="submission" date="2016-08" db="EMBL/GenBank/DDBJ databases">
        <title>Orenia metallireducens sp. nov. strain Z6, a Novel Metal-reducing Firmicute from the Deep Subsurface.</title>
        <authorList>
            <person name="Maxim B.I."/>
            <person name="Kenneth K."/>
            <person name="Flynn T.M."/>
            <person name="Oloughlin E.J."/>
            <person name="Locke R.A."/>
            <person name="Weber J.R."/>
            <person name="Egan S.M."/>
            <person name="Mackie R.I."/>
            <person name="Cann I.K."/>
        </authorList>
    </citation>
    <scope>NUCLEOTIDE SEQUENCE [LARGE SCALE GENOMIC DNA]</scope>
    <source>
        <strain evidence="1 2">Z6</strain>
    </source>
</reference>
<proteinExistence type="predicted"/>
<dbReference type="Proteomes" id="UP000093514">
    <property type="component" value="Unassembled WGS sequence"/>
</dbReference>
<evidence type="ECO:0000313" key="2">
    <source>
        <dbReference type="Proteomes" id="UP000093514"/>
    </source>
</evidence>
<dbReference type="RefSeq" id="WP_068716873.1">
    <property type="nucleotide sequence ID" value="NZ_LWDV01000008.1"/>
</dbReference>
<evidence type="ECO:0000313" key="1">
    <source>
        <dbReference type="EMBL" id="OCL27217.1"/>
    </source>
</evidence>
<keyword evidence="2" id="KW-1185">Reference proteome</keyword>
<comment type="caution">
    <text evidence="1">The sequence shown here is derived from an EMBL/GenBank/DDBJ whole genome shotgun (WGS) entry which is preliminary data.</text>
</comment>
<dbReference type="AlphaFoldDB" id="A0A1C0AA96"/>
<sequence>MENKSNNLFQVLQDSQEIIDGVNNLLDVIRRPESENKGVRRDDSDVKVERILSIKVMEEGQVKFNYDIPLNLLMLSRRFISAKEIRRLNREYGIDIDDIIKRASTTLLEKEKIVDVYNKNNDVKIEVSIL</sequence>
<dbReference type="EMBL" id="LWDV01000008">
    <property type="protein sequence ID" value="OCL27217.1"/>
    <property type="molecule type" value="Genomic_DNA"/>
</dbReference>